<dbReference type="PIRSF" id="PIRSF019574">
    <property type="entry name" value="Periplasmic_polyamine_BP"/>
    <property type="match status" value="1"/>
</dbReference>
<dbReference type="SUPFAM" id="SSF53850">
    <property type="entry name" value="Periplasmic binding protein-like II"/>
    <property type="match status" value="1"/>
</dbReference>
<comment type="caution">
    <text evidence="6">The sequence shown here is derived from an EMBL/GenBank/DDBJ whole genome shotgun (WGS) entry which is preliminary data.</text>
</comment>
<comment type="function">
    <text evidence="5">Required for the activity of the bacterial periplasmic transport system of putrescine.</text>
</comment>
<dbReference type="GO" id="GO:0019808">
    <property type="term" value="F:polyamine binding"/>
    <property type="evidence" value="ECO:0007669"/>
    <property type="project" value="InterPro"/>
</dbReference>
<proteinExistence type="inferred from homology"/>
<dbReference type="Proteomes" id="UP000239425">
    <property type="component" value="Unassembled WGS sequence"/>
</dbReference>
<dbReference type="PROSITE" id="PS51257">
    <property type="entry name" value="PROKAR_LIPOPROTEIN"/>
    <property type="match status" value="1"/>
</dbReference>
<evidence type="ECO:0000256" key="1">
    <source>
        <dbReference type="ARBA" id="ARBA00004418"/>
    </source>
</evidence>
<keyword evidence="2 5" id="KW-0813">Transport</keyword>
<evidence type="ECO:0000256" key="2">
    <source>
        <dbReference type="ARBA" id="ARBA00022448"/>
    </source>
</evidence>
<dbReference type="PANTHER" id="PTHR30222:SF17">
    <property type="entry name" value="SPERMIDINE_PUTRESCINE-BINDING PERIPLASMIC PROTEIN"/>
    <property type="match status" value="1"/>
</dbReference>
<evidence type="ECO:0000256" key="3">
    <source>
        <dbReference type="ARBA" id="ARBA00022729"/>
    </source>
</evidence>
<reference evidence="6 7" key="1">
    <citation type="submission" date="2017-11" db="EMBL/GenBank/DDBJ databases">
        <title>Comparative genomic analysis of Holospora spp., intranuclear symbionts of paramecia.</title>
        <authorList>
            <person name="Garushyants S.K."/>
            <person name="Beliavskaya A."/>
            <person name="Malko D.B."/>
            <person name="Logacheva M.D."/>
            <person name="Rautian M.S."/>
            <person name="Gelfand M.S."/>
        </authorList>
    </citation>
    <scope>NUCLEOTIDE SEQUENCE [LARGE SCALE GENOMIC DNA]</scope>
    <source>
        <strain evidence="7">02AZ16</strain>
    </source>
</reference>
<dbReference type="OrthoDB" id="9769319at2"/>
<sequence>MPSKCLTVSSLLMILLLLGCTSRKKILYIYGWAGYFPPELLKAFQEETGIEAIYDTYESEEILETDLCMENSYDVVIITAWPSFARTTKAKLFHPLSKELIPNFKYIDPTFLARISRIDVNHRYGVPYLFGSVGLGLNLEKVSDIPLKEIATWGLVFDLTLVKLLSSRRIYLLDNAKDVFQAVLLYLGKNPCSTDKGVWRQAYDYLKKIRPFITRFQNARQEDNLLAQEAAVLQGFSDNIALASFQGRHYRPLINIAYVVPKEGVMMTVDMMAIPKRAAHVEAAHKFINFVLRPQNMAAISNRLKTANTSSHSHPWILPELLKNKEIFPSKETLKKFHGDFLPSIELTRYISDLWLNLMEEGSADLPVLDSVAPNSL</sequence>
<evidence type="ECO:0000256" key="4">
    <source>
        <dbReference type="ARBA" id="ARBA00022764"/>
    </source>
</evidence>
<dbReference type="Pfam" id="PF13416">
    <property type="entry name" value="SBP_bac_8"/>
    <property type="match status" value="1"/>
</dbReference>
<evidence type="ECO:0000256" key="5">
    <source>
        <dbReference type="PIRNR" id="PIRNR019574"/>
    </source>
</evidence>
<dbReference type="RefSeq" id="WP_104207418.1">
    <property type="nucleotide sequence ID" value="NZ_PHHC01000142.1"/>
</dbReference>
<keyword evidence="7" id="KW-1185">Reference proteome</keyword>
<keyword evidence="3" id="KW-0732">Signal</keyword>
<protein>
    <recommendedName>
        <fullName evidence="5">Putrescine-binding periplasmic protein</fullName>
    </recommendedName>
</protein>
<dbReference type="InterPro" id="IPR001188">
    <property type="entry name" value="Sperm_putr-bd"/>
</dbReference>
<dbReference type="PANTHER" id="PTHR30222">
    <property type="entry name" value="SPERMIDINE/PUTRESCINE-BINDING PERIPLASMIC PROTEIN"/>
    <property type="match status" value="1"/>
</dbReference>
<comment type="subcellular location">
    <subcellularLocation>
        <location evidence="1 5">Periplasm</location>
    </subcellularLocation>
</comment>
<dbReference type="GO" id="GO:0042597">
    <property type="term" value="C:periplasmic space"/>
    <property type="evidence" value="ECO:0007669"/>
    <property type="project" value="UniProtKB-SubCell"/>
</dbReference>
<dbReference type="PRINTS" id="PR00909">
    <property type="entry name" value="SPERMDNBNDNG"/>
</dbReference>
<comment type="similarity">
    <text evidence="5">Belongs to the bacterial solute-binding protein PotD/PotF family.</text>
</comment>
<organism evidence="6 7">
    <name type="scientific">Holospora curviuscula</name>
    <dbReference type="NCBI Taxonomy" id="1082868"/>
    <lineage>
        <taxon>Bacteria</taxon>
        <taxon>Pseudomonadati</taxon>
        <taxon>Pseudomonadota</taxon>
        <taxon>Alphaproteobacteria</taxon>
        <taxon>Holosporales</taxon>
        <taxon>Holosporaceae</taxon>
        <taxon>Holospora</taxon>
    </lineage>
</organism>
<dbReference type="AlphaFoldDB" id="A0A2S5R6Q9"/>
<evidence type="ECO:0000313" key="6">
    <source>
        <dbReference type="EMBL" id="PPE03018.1"/>
    </source>
</evidence>
<accession>A0A2S5R6Q9</accession>
<gene>
    <name evidence="6" type="ORF">HCUR_01528</name>
</gene>
<dbReference type="GO" id="GO:0015846">
    <property type="term" value="P:polyamine transport"/>
    <property type="evidence" value="ECO:0007669"/>
    <property type="project" value="InterPro"/>
</dbReference>
<name>A0A2S5R6Q9_9PROT</name>
<dbReference type="Gene3D" id="3.40.190.10">
    <property type="entry name" value="Periplasmic binding protein-like II"/>
    <property type="match status" value="2"/>
</dbReference>
<keyword evidence="4 5" id="KW-0574">Periplasm</keyword>
<evidence type="ECO:0000313" key="7">
    <source>
        <dbReference type="Proteomes" id="UP000239425"/>
    </source>
</evidence>
<dbReference type="EMBL" id="PHHC01000142">
    <property type="protein sequence ID" value="PPE03018.1"/>
    <property type="molecule type" value="Genomic_DNA"/>
</dbReference>
<dbReference type="InterPro" id="IPR006059">
    <property type="entry name" value="SBP"/>
</dbReference>